<dbReference type="GO" id="GO:0006006">
    <property type="term" value="P:glucose metabolic process"/>
    <property type="evidence" value="ECO:0007669"/>
    <property type="project" value="UniProtKB-KW"/>
</dbReference>
<dbReference type="EMBL" id="JAABOA010003421">
    <property type="protein sequence ID" value="KAF9578690.1"/>
    <property type="molecule type" value="Genomic_DNA"/>
</dbReference>
<feature type="non-terminal residue" evidence="8">
    <location>
        <position position="1"/>
    </location>
</feature>
<dbReference type="EC" id="1.1.1.49" evidence="2"/>
<sequence length="123" mass="13605">LGASGDLAKKKTFPALFGLFNNGHIAPTTRIVGYARSKMDRPEFLKRVSQHIKNTNSPKVKAALDQFLDQCTYVAGHYDRDDGFQQLEKEIARVEKVTGAVDRLFYMALPPSVFIPVATAGYG</sequence>
<dbReference type="InterPro" id="IPR036291">
    <property type="entry name" value="NAD(P)-bd_dom_sf"/>
</dbReference>
<dbReference type="PANTHER" id="PTHR23429:SF0">
    <property type="entry name" value="GLUCOSE-6-PHOSPHATE 1-DEHYDROGENASE"/>
    <property type="match status" value="1"/>
</dbReference>
<accession>A0A9P6FQ08</accession>
<evidence type="ECO:0000256" key="5">
    <source>
        <dbReference type="ARBA" id="ARBA00023002"/>
    </source>
</evidence>
<keyword evidence="4" id="KW-0521">NADP</keyword>
<protein>
    <recommendedName>
        <fullName evidence="2">glucose-6-phosphate dehydrogenase (NADP(+))</fullName>
        <ecNumber evidence="2">1.1.1.49</ecNumber>
    </recommendedName>
</protein>
<keyword evidence="6" id="KW-0119">Carbohydrate metabolism</keyword>
<evidence type="ECO:0000256" key="3">
    <source>
        <dbReference type="ARBA" id="ARBA00022526"/>
    </source>
</evidence>
<dbReference type="OrthoDB" id="60984at2759"/>
<evidence type="ECO:0000256" key="2">
    <source>
        <dbReference type="ARBA" id="ARBA00013019"/>
    </source>
</evidence>
<reference evidence="8" key="1">
    <citation type="journal article" date="2020" name="Fungal Divers.">
        <title>Resolving the Mortierellaceae phylogeny through synthesis of multi-gene phylogenetics and phylogenomics.</title>
        <authorList>
            <person name="Vandepol N."/>
            <person name="Liber J."/>
            <person name="Desiro A."/>
            <person name="Na H."/>
            <person name="Kennedy M."/>
            <person name="Barry K."/>
            <person name="Grigoriev I.V."/>
            <person name="Miller A.N."/>
            <person name="O'Donnell K."/>
            <person name="Stajich J.E."/>
            <person name="Bonito G."/>
        </authorList>
    </citation>
    <scope>NUCLEOTIDE SEQUENCE</scope>
    <source>
        <strain evidence="8">KOD1015</strain>
    </source>
</reference>
<dbReference type="PANTHER" id="PTHR23429">
    <property type="entry name" value="GLUCOSE-6-PHOSPHATE 1-DEHYDROGENASE G6PD"/>
    <property type="match status" value="1"/>
</dbReference>
<keyword evidence="5" id="KW-0560">Oxidoreductase</keyword>
<comment type="pathway">
    <text evidence="1">Carbohydrate degradation; pentose phosphate pathway; D-ribulose 5-phosphate from D-glucose 6-phosphate (oxidative stage): step 1/3.</text>
</comment>
<dbReference type="GO" id="GO:0005829">
    <property type="term" value="C:cytosol"/>
    <property type="evidence" value="ECO:0007669"/>
    <property type="project" value="TreeGrafter"/>
</dbReference>
<keyword evidence="3" id="KW-0313">Glucose metabolism</keyword>
<dbReference type="Pfam" id="PF00479">
    <property type="entry name" value="G6PD_N"/>
    <property type="match status" value="1"/>
</dbReference>
<dbReference type="GO" id="GO:0050661">
    <property type="term" value="F:NADP binding"/>
    <property type="evidence" value="ECO:0007669"/>
    <property type="project" value="InterPro"/>
</dbReference>
<evidence type="ECO:0000259" key="7">
    <source>
        <dbReference type="Pfam" id="PF00479"/>
    </source>
</evidence>
<dbReference type="InterPro" id="IPR022674">
    <property type="entry name" value="G6P_DH_NAD-bd"/>
</dbReference>
<evidence type="ECO:0000256" key="1">
    <source>
        <dbReference type="ARBA" id="ARBA00004937"/>
    </source>
</evidence>
<dbReference type="GO" id="GO:0004345">
    <property type="term" value="F:glucose-6-phosphate dehydrogenase activity"/>
    <property type="evidence" value="ECO:0007669"/>
    <property type="project" value="UniProtKB-EC"/>
</dbReference>
<proteinExistence type="predicted"/>
<comment type="caution">
    <text evidence="8">The sequence shown here is derived from an EMBL/GenBank/DDBJ whole genome shotgun (WGS) entry which is preliminary data.</text>
</comment>
<organism evidence="8 9">
    <name type="scientific">Lunasporangiospora selenospora</name>
    <dbReference type="NCBI Taxonomy" id="979761"/>
    <lineage>
        <taxon>Eukaryota</taxon>
        <taxon>Fungi</taxon>
        <taxon>Fungi incertae sedis</taxon>
        <taxon>Mucoromycota</taxon>
        <taxon>Mortierellomycotina</taxon>
        <taxon>Mortierellomycetes</taxon>
        <taxon>Mortierellales</taxon>
        <taxon>Mortierellaceae</taxon>
        <taxon>Lunasporangiospora</taxon>
    </lineage>
</organism>
<dbReference type="SUPFAM" id="SSF51735">
    <property type="entry name" value="NAD(P)-binding Rossmann-fold domains"/>
    <property type="match status" value="1"/>
</dbReference>
<evidence type="ECO:0000313" key="8">
    <source>
        <dbReference type="EMBL" id="KAF9578690.1"/>
    </source>
</evidence>
<dbReference type="GO" id="GO:0009051">
    <property type="term" value="P:pentose-phosphate shunt, oxidative branch"/>
    <property type="evidence" value="ECO:0007669"/>
    <property type="project" value="TreeGrafter"/>
</dbReference>
<dbReference type="InterPro" id="IPR001282">
    <property type="entry name" value="G6P_DH"/>
</dbReference>
<dbReference type="Gene3D" id="3.40.50.720">
    <property type="entry name" value="NAD(P)-binding Rossmann-like Domain"/>
    <property type="match status" value="1"/>
</dbReference>
<evidence type="ECO:0000313" key="9">
    <source>
        <dbReference type="Proteomes" id="UP000780801"/>
    </source>
</evidence>
<gene>
    <name evidence="8" type="primary">ZWF1_2</name>
    <name evidence="8" type="ORF">BGW38_005398</name>
</gene>
<name>A0A9P6FQ08_9FUNG</name>
<dbReference type="AlphaFoldDB" id="A0A9P6FQ08"/>
<evidence type="ECO:0000256" key="4">
    <source>
        <dbReference type="ARBA" id="ARBA00022857"/>
    </source>
</evidence>
<dbReference type="Proteomes" id="UP000780801">
    <property type="component" value="Unassembled WGS sequence"/>
</dbReference>
<keyword evidence="9" id="KW-1185">Reference proteome</keyword>
<evidence type="ECO:0000256" key="6">
    <source>
        <dbReference type="ARBA" id="ARBA00023277"/>
    </source>
</evidence>
<feature type="domain" description="Glucose-6-phosphate dehydrogenase NAD-binding" evidence="7">
    <location>
        <begin position="1"/>
        <end position="119"/>
    </location>
</feature>